<reference evidence="1 2" key="1">
    <citation type="submission" date="2023-03" db="EMBL/GenBank/DDBJ databases">
        <title>High recombination rates correlate with genetic variation in Cardiocondyla obscurior ants.</title>
        <authorList>
            <person name="Errbii M."/>
        </authorList>
    </citation>
    <scope>NUCLEOTIDE SEQUENCE [LARGE SCALE GENOMIC DNA]</scope>
    <source>
        <strain evidence="1">Alpha-2009</strain>
        <tissue evidence="1">Whole body</tissue>
    </source>
</reference>
<dbReference type="AlphaFoldDB" id="A0AAW2FGI0"/>
<name>A0AAW2FGI0_9HYME</name>
<comment type="caution">
    <text evidence="1">The sequence shown here is derived from an EMBL/GenBank/DDBJ whole genome shotgun (WGS) entry which is preliminary data.</text>
</comment>
<organism evidence="1 2">
    <name type="scientific">Cardiocondyla obscurior</name>
    <dbReference type="NCBI Taxonomy" id="286306"/>
    <lineage>
        <taxon>Eukaryota</taxon>
        <taxon>Metazoa</taxon>
        <taxon>Ecdysozoa</taxon>
        <taxon>Arthropoda</taxon>
        <taxon>Hexapoda</taxon>
        <taxon>Insecta</taxon>
        <taxon>Pterygota</taxon>
        <taxon>Neoptera</taxon>
        <taxon>Endopterygota</taxon>
        <taxon>Hymenoptera</taxon>
        <taxon>Apocrita</taxon>
        <taxon>Aculeata</taxon>
        <taxon>Formicoidea</taxon>
        <taxon>Formicidae</taxon>
        <taxon>Myrmicinae</taxon>
        <taxon>Cardiocondyla</taxon>
    </lineage>
</organism>
<proteinExistence type="predicted"/>
<accession>A0AAW2FGI0</accession>
<protein>
    <submittedName>
        <fullName evidence="1">Uncharacterized protein</fullName>
    </submittedName>
</protein>
<evidence type="ECO:0000313" key="2">
    <source>
        <dbReference type="Proteomes" id="UP001430953"/>
    </source>
</evidence>
<sequence>MFNECGRAVTRDLRATRVVPTFSLSLSLSFFPPRRSFLKAKREREEERRDHDVTFVTSVTKGERARDFMAGAIKPLRNGKNHRRVCLREKKKEEENSTLSDETRVCARCNTSAFELLHCGGGSLRSFR</sequence>
<gene>
    <name evidence="1" type="ORF">PUN28_010541</name>
</gene>
<evidence type="ECO:0000313" key="1">
    <source>
        <dbReference type="EMBL" id="KAL0115041.1"/>
    </source>
</evidence>
<dbReference type="EMBL" id="JADYXP020000010">
    <property type="protein sequence ID" value="KAL0115041.1"/>
    <property type="molecule type" value="Genomic_DNA"/>
</dbReference>
<dbReference type="Proteomes" id="UP001430953">
    <property type="component" value="Unassembled WGS sequence"/>
</dbReference>
<keyword evidence="2" id="KW-1185">Reference proteome</keyword>